<dbReference type="Proteomes" id="UP000654075">
    <property type="component" value="Unassembled WGS sequence"/>
</dbReference>
<feature type="region of interest" description="Disordered" evidence="1">
    <location>
        <begin position="1"/>
        <end position="28"/>
    </location>
</feature>
<comment type="caution">
    <text evidence="2">The sequence shown here is derived from an EMBL/GenBank/DDBJ whole genome shotgun (WGS) entry which is preliminary data.</text>
</comment>
<protein>
    <submittedName>
        <fullName evidence="2">Uncharacterized protein</fullName>
    </submittedName>
</protein>
<dbReference type="EMBL" id="CAJNNV010031621">
    <property type="protein sequence ID" value="CAE8637115.1"/>
    <property type="molecule type" value="Genomic_DNA"/>
</dbReference>
<reference evidence="2" key="1">
    <citation type="submission" date="2021-02" db="EMBL/GenBank/DDBJ databases">
        <authorList>
            <person name="Dougan E. K."/>
            <person name="Rhodes N."/>
            <person name="Thang M."/>
            <person name="Chan C."/>
        </authorList>
    </citation>
    <scope>NUCLEOTIDE SEQUENCE</scope>
</reference>
<evidence type="ECO:0000256" key="1">
    <source>
        <dbReference type="SAM" id="MobiDB-lite"/>
    </source>
</evidence>
<gene>
    <name evidence="2" type="ORF">PGLA1383_LOCUS52507</name>
</gene>
<proteinExistence type="predicted"/>
<sequence length="730" mass="81411">MSGAATVAQKKRPRLTEAPPAESDGSTPSQDVIRLLLSLAAQMRLVHAAAVRTVLIPAESSYVKAAKAALKTYDDQGPFECHAYRLYHGRVCWQVHKSAPAPVLVSPWNVDAYHSFGQPSQWPTDMRGRGVYLWSSGHTNTHIMPPVREHDAHAQVCPRAQKEQAEANLLRELVLLDSSSDMSDGGCLDFLRLRQQVEEVEVEVDLDAPEDEVVLALEDVAPLLRFAARSQARAGSGRARVLLTDLGFPNVSHRSWPYSGDHKERLLQFVLDRQRLAADSAGAAQLRKTKPWLLPSWTVGKAFFRSFLRDLGRQVFYLCRRGSFQGQPEKYSFDHVGRVASELFEQATNDAVKLPGCDLQDEILNSDTTSSNVGAAPPILEKEAEAVARNLSEAKLPDKESFTGKTSEQIVDEAIIAAEAYLVGGNCLDSADDCLSSALLELEHERGTAADKAAANRLRASGVFGKVCKALGQYEAAREMLGAEDFILLWEKEDCKLELKVDKSRKWFDYRLTMELPQPISQVMGQNEESDLCHKAQPQLSEPIQLFGAHTPWTKQYMLKFSVALFNVEVVQESWRYRDTKHGFLLEGITSDFDQTALGVPASTSWRVIRPWTRVANVWMPSKGGTVLKQVTRVDAGMVIPEWILKTVFWKMGGKFVDDIKQASKIAATPGSEWEQRINADKDGFYAKMIELENVRQNMSTPLDKGWLQRNWKLKPALPVVSPPSCRPSK</sequence>
<dbReference type="OrthoDB" id="413250at2759"/>
<keyword evidence="3" id="KW-1185">Reference proteome</keyword>
<name>A0A813HGL2_POLGL</name>
<organism evidence="2 3">
    <name type="scientific">Polarella glacialis</name>
    <name type="common">Dinoflagellate</name>
    <dbReference type="NCBI Taxonomy" id="89957"/>
    <lineage>
        <taxon>Eukaryota</taxon>
        <taxon>Sar</taxon>
        <taxon>Alveolata</taxon>
        <taxon>Dinophyceae</taxon>
        <taxon>Suessiales</taxon>
        <taxon>Suessiaceae</taxon>
        <taxon>Polarella</taxon>
    </lineage>
</organism>
<accession>A0A813HGL2</accession>
<evidence type="ECO:0000313" key="3">
    <source>
        <dbReference type="Proteomes" id="UP000654075"/>
    </source>
</evidence>
<evidence type="ECO:0000313" key="2">
    <source>
        <dbReference type="EMBL" id="CAE8637115.1"/>
    </source>
</evidence>
<dbReference type="AlphaFoldDB" id="A0A813HGL2"/>